<evidence type="ECO:0000256" key="1">
    <source>
        <dbReference type="ARBA" id="ARBA00022723"/>
    </source>
</evidence>
<keyword evidence="2" id="KW-0863">Zinc-finger</keyword>
<proteinExistence type="predicted"/>
<comment type="caution">
    <text evidence="6">The sequence shown here is derived from an EMBL/GenBank/DDBJ whole genome shotgun (WGS) entry which is preliminary data.</text>
</comment>
<dbReference type="SUPFAM" id="SSF144232">
    <property type="entry name" value="HIT/MYND zinc finger-like"/>
    <property type="match status" value="1"/>
</dbReference>
<dbReference type="EMBL" id="PJQM01005476">
    <property type="protein sequence ID" value="RCH81532.1"/>
    <property type="molecule type" value="Genomic_DNA"/>
</dbReference>
<sequence length="267" mass="30344">MPSILLPNKALQKSPLQGESVQSAVQLASSIQYHHDSIKCDNCDKIANYYILGFHLAKQQPMIVCNALLLTLVQQTSKFFQRHLDMSRTRRLPWMSVLINEMRELGKRIKDESLEVDRLVLLPISDQEEETDITSYSLNEAYGRAIRITLYHCRASLYEDVDLSKSISYYRKCVSVRPSQFESQKLQHAARVALQHLIADYTHDQRPRLPSRTSSVSSGASSSSMSCGNCGIEKRGMPVCSRCKSQSYCSIRCLKAHKPIHECQFVV</sequence>
<dbReference type="GO" id="GO:0008270">
    <property type="term" value="F:zinc ion binding"/>
    <property type="evidence" value="ECO:0007669"/>
    <property type="project" value="UniProtKB-KW"/>
</dbReference>
<gene>
    <name evidence="6" type="ORF">CU098_007103</name>
</gene>
<dbReference type="Pfam" id="PF01753">
    <property type="entry name" value="zf-MYND"/>
    <property type="match status" value="1"/>
</dbReference>
<keyword evidence="1" id="KW-0479">Metal-binding</keyword>
<dbReference type="Proteomes" id="UP000253551">
    <property type="component" value="Unassembled WGS sequence"/>
</dbReference>
<dbReference type="InterPro" id="IPR002893">
    <property type="entry name" value="Znf_MYND"/>
</dbReference>
<evidence type="ECO:0000313" key="7">
    <source>
        <dbReference type="Proteomes" id="UP000253551"/>
    </source>
</evidence>
<keyword evidence="7" id="KW-1185">Reference proteome</keyword>
<feature type="compositionally biased region" description="Low complexity" evidence="4">
    <location>
        <begin position="211"/>
        <end position="226"/>
    </location>
</feature>
<feature type="region of interest" description="Disordered" evidence="4">
    <location>
        <begin position="206"/>
        <end position="227"/>
    </location>
</feature>
<evidence type="ECO:0000256" key="3">
    <source>
        <dbReference type="ARBA" id="ARBA00022833"/>
    </source>
</evidence>
<name>A0A367IV50_RHIST</name>
<dbReference type="AlphaFoldDB" id="A0A367IV50"/>
<keyword evidence="3" id="KW-0862">Zinc</keyword>
<evidence type="ECO:0000313" key="6">
    <source>
        <dbReference type="EMBL" id="RCH81532.1"/>
    </source>
</evidence>
<organism evidence="6 7">
    <name type="scientific">Rhizopus stolonifer</name>
    <name type="common">Rhizopus nigricans</name>
    <dbReference type="NCBI Taxonomy" id="4846"/>
    <lineage>
        <taxon>Eukaryota</taxon>
        <taxon>Fungi</taxon>
        <taxon>Fungi incertae sedis</taxon>
        <taxon>Mucoromycota</taxon>
        <taxon>Mucoromycotina</taxon>
        <taxon>Mucoromycetes</taxon>
        <taxon>Mucorales</taxon>
        <taxon>Mucorineae</taxon>
        <taxon>Rhizopodaceae</taxon>
        <taxon>Rhizopus</taxon>
    </lineage>
</organism>
<evidence type="ECO:0000259" key="5">
    <source>
        <dbReference type="Pfam" id="PF01753"/>
    </source>
</evidence>
<reference evidence="6 7" key="1">
    <citation type="journal article" date="2018" name="G3 (Bethesda)">
        <title>Phylogenetic and Phylogenomic Definition of Rhizopus Species.</title>
        <authorList>
            <person name="Gryganskyi A.P."/>
            <person name="Golan J."/>
            <person name="Dolatabadi S."/>
            <person name="Mondo S."/>
            <person name="Robb S."/>
            <person name="Idnurm A."/>
            <person name="Muszewska A."/>
            <person name="Steczkiewicz K."/>
            <person name="Masonjones S."/>
            <person name="Liao H.L."/>
            <person name="Gajdeczka M.T."/>
            <person name="Anike F."/>
            <person name="Vuek A."/>
            <person name="Anishchenko I.M."/>
            <person name="Voigt K."/>
            <person name="de Hoog G.S."/>
            <person name="Smith M.E."/>
            <person name="Heitman J."/>
            <person name="Vilgalys R."/>
            <person name="Stajich J.E."/>
        </authorList>
    </citation>
    <scope>NUCLEOTIDE SEQUENCE [LARGE SCALE GENOMIC DNA]</scope>
    <source>
        <strain evidence="6 7">LSU 92-RS-03</strain>
    </source>
</reference>
<evidence type="ECO:0000256" key="4">
    <source>
        <dbReference type="SAM" id="MobiDB-lite"/>
    </source>
</evidence>
<evidence type="ECO:0000256" key="2">
    <source>
        <dbReference type="ARBA" id="ARBA00022771"/>
    </source>
</evidence>
<dbReference type="OrthoDB" id="412876at2759"/>
<dbReference type="Gene3D" id="6.10.140.2220">
    <property type="match status" value="1"/>
</dbReference>
<feature type="domain" description="MYND-type" evidence="5">
    <location>
        <begin position="227"/>
        <end position="262"/>
    </location>
</feature>
<protein>
    <recommendedName>
        <fullName evidence="5">MYND-type domain-containing protein</fullName>
    </recommendedName>
</protein>
<accession>A0A367IV50</accession>